<organism evidence="2 3">
    <name type="scientific">Candidatus Methylacidithermus pantelleriae</name>
    <dbReference type="NCBI Taxonomy" id="2744239"/>
    <lineage>
        <taxon>Bacteria</taxon>
        <taxon>Pseudomonadati</taxon>
        <taxon>Verrucomicrobiota</taxon>
        <taxon>Methylacidiphilae</taxon>
        <taxon>Methylacidiphilales</taxon>
        <taxon>Methylacidiphilaceae</taxon>
        <taxon>Candidatus Methylacidithermus</taxon>
    </lineage>
</organism>
<evidence type="ECO:0000313" key="3">
    <source>
        <dbReference type="Proteomes" id="UP000663859"/>
    </source>
</evidence>
<keyword evidence="3" id="KW-1185">Reference proteome</keyword>
<feature type="region of interest" description="Disordered" evidence="1">
    <location>
        <begin position="76"/>
        <end position="128"/>
    </location>
</feature>
<proteinExistence type="predicted"/>
<evidence type="ECO:0000256" key="1">
    <source>
        <dbReference type="SAM" id="MobiDB-lite"/>
    </source>
</evidence>
<sequence>MRKLLERIGRGEKMIHKLEEKNPGSNVLPKKKRRLAIVPTEPDALLAEEESQAGAFLFRFPPPLLGKSVFWKKTDTPTLPTGRGMGSCSGKAPSVSSGRRTKPPRARPAKPRYPRTGNYRLRMRLPEG</sequence>
<dbReference type="Proteomes" id="UP000663859">
    <property type="component" value="Unassembled WGS sequence"/>
</dbReference>
<dbReference type="AlphaFoldDB" id="A0A8J2BNM1"/>
<accession>A0A8J2BNM1</accession>
<reference evidence="2" key="1">
    <citation type="submission" date="2021-02" db="EMBL/GenBank/DDBJ databases">
        <authorList>
            <person name="Cremers G."/>
            <person name="Picone N."/>
        </authorList>
    </citation>
    <scope>NUCLEOTIDE SEQUENCE</scope>
    <source>
        <strain evidence="2">PQ17</strain>
    </source>
</reference>
<gene>
    <name evidence="2" type="ORF">MPNT_30086</name>
</gene>
<comment type="caution">
    <text evidence="2">The sequence shown here is derived from an EMBL/GenBank/DDBJ whole genome shotgun (WGS) entry which is preliminary data.</text>
</comment>
<protein>
    <submittedName>
        <fullName evidence="2">Uncharacterized protein</fullName>
    </submittedName>
</protein>
<name>A0A8J2BNM1_9BACT</name>
<dbReference type="EMBL" id="CAJNOB010000023">
    <property type="protein sequence ID" value="CAF0698984.1"/>
    <property type="molecule type" value="Genomic_DNA"/>
</dbReference>
<evidence type="ECO:0000313" key="2">
    <source>
        <dbReference type="EMBL" id="CAF0698984.1"/>
    </source>
</evidence>
<feature type="compositionally biased region" description="Basic residues" evidence="1">
    <location>
        <begin position="99"/>
        <end position="113"/>
    </location>
</feature>